<comment type="subcellular location">
    <subcellularLocation>
        <location evidence="1">Cell membrane</location>
        <topology evidence="1">Multi-pass membrane protein</topology>
    </subcellularLocation>
</comment>
<dbReference type="GeneID" id="87598254"/>
<feature type="transmembrane region" description="Helical" evidence="6">
    <location>
        <begin position="245"/>
        <end position="267"/>
    </location>
</feature>
<dbReference type="CDD" id="cd06173">
    <property type="entry name" value="MFS_MefA_like"/>
    <property type="match status" value="1"/>
</dbReference>
<feature type="transmembrane region" description="Helical" evidence="6">
    <location>
        <begin position="276"/>
        <end position="294"/>
    </location>
</feature>
<feature type="transmembrane region" description="Helical" evidence="6">
    <location>
        <begin position="134"/>
        <end position="154"/>
    </location>
</feature>
<dbReference type="SUPFAM" id="SSF103473">
    <property type="entry name" value="MFS general substrate transporter"/>
    <property type="match status" value="1"/>
</dbReference>
<proteinExistence type="predicted"/>
<dbReference type="RefSeq" id="WP_010898897.1">
    <property type="nucleotide sequence ID" value="NZ_CP040441.1"/>
</dbReference>
<evidence type="ECO:0000256" key="1">
    <source>
        <dbReference type="ARBA" id="ARBA00004651"/>
    </source>
</evidence>
<evidence type="ECO:0008006" key="8">
    <source>
        <dbReference type="Google" id="ProtNLM"/>
    </source>
</evidence>
<feature type="transmembrane region" description="Helical" evidence="6">
    <location>
        <begin position="211"/>
        <end position="239"/>
    </location>
</feature>
<keyword evidence="5 6" id="KW-0472">Membrane</keyword>
<dbReference type="GO" id="GO:0022857">
    <property type="term" value="F:transmembrane transporter activity"/>
    <property type="evidence" value="ECO:0007669"/>
    <property type="project" value="InterPro"/>
</dbReference>
<feature type="transmembrane region" description="Helical" evidence="6">
    <location>
        <begin position="160"/>
        <end position="180"/>
    </location>
</feature>
<dbReference type="Pfam" id="PF07690">
    <property type="entry name" value="MFS_1"/>
    <property type="match status" value="1"/>
</dbReference>
<dbReference type="AlphaFoldDB" id="A0A0M0KI30"/>
<feature type="transmembrane region" description="Helical" evidence="6">
    <location>
        <begin position="12"/>
        <end position="29"/>
    </location>
</feature>
<dbReference type="PANTHER" id="PTHR23513">
    <property type="entry name" value="INTEGRAL MEMBRANE EFFLUX PROTEIN-RELATED"/>
    <property type="match status" value="1"/>
</dbReference>
<accession>A0A0M0KI30</accession>
<dbReference type="PANTHER" id="PTHR23513:SF19">
    <property type="entry name" value="MAJOR FACILITATOR SUPERFAMILY (MFS) PROFILE DOMAIN-CONTAINING PROTEIN"/>
    <property type="match status" value="1"/>
</dbReference>
<name>A0A0M0KI30_ALKHA</name>
<feature type="transmembrane region" description="Helical" evidence="6">
    <location>
        <begin position="68"/>
        <end position="89"/>
    </location>
</feature>
<feature type="transmembrane region" description="Helical" evidence="6">
    <location>
        <begin position="95"/>
        <end position="113"/>
    </location>
</feature>
<dbReference type="OMA" id="CYQIRDI"/>
<evidence type="ECO:0000256" key="5">
    <source>
        <dbReference type="ARBA" id="ARBA00023136"/>
    </source>
</evidence>
<evidence type="ECO:0000256" key="4">
    <source>
        <dbReference type="ARBA" id="ARBA00022989"/>
    </source>
</evidence>
<evidence type="ECO:0000256" key="2">
    <source>
        <dbReference type="ARBA" id="ARBA00022475"/>
    </source>
</evidence>
<dbReference type="InterPro" id="IPR011701">
    <property type="entry name" value="MFS"/>
</dbReference>
<feature type="transmembrane region" description="Helical" evidence="6">
    <location>
        <begin position="365"/>
        <end position="385"/>
    </location>
</feature>
<dbReference type="EMBL" id="LILD01000001">
    <property type="protein sequence ID" value="KOO38481.1"/>
    <property type="molecule type" value="Genomic_DNA"/>
</dbReference>
<organism evidence="7">
    <name type="scientific">Halalkalibacterium halodurans</name>
    <name type="common">Bacillus halodurans</name>
    <dbReference type="NCBI Taxonomy" id="86665"/>
    <lineage>
        <taxon>Bacteria</taxon>
        <taxon>Bacillati</taxon>
        <taxon>Bacillota</taxon>
        <taxon>Bacilli</taxon>
        <taxon>Bacillales</taxon>
        <taxon>Bacillaceae</taxon>
        <taxon>Halalkalibacterium (ex Joshi et al. 2022)</taxon>
    </lineage>
</organism>
<keyword evidence="4 6" id="KW-1133">Transmembrane helix</keyword>
<evidence type="ECO:0000313" key="7">
    <source>
        <dbReference type="EMBL" id="KOO38481.1"/>
    </source>
</evidence>
<feature type="transmembrane region" description="Helical" evidence="6">
    <location>
        <begin position="300"/>
        <end position="318"/>
    </location>
</feature>
<dbReference type="InterPro" id="IPR036259">
    <property type="entry name" value="MFS_trans_sf"/>
</dbReference>
<keyword evidence="3 6" id="KW-0812">Transmembrane</keyword>
<feature type="transmembrane region" description="Helical" evidence="6">
    <location>
        <begin position="35"/>
        <end position="56"/>
    </location>
</feature>
<protein>
    <recommendedName>
        <fullName evidence="8">Major Facilitator Superfamily protein</fullName>
    </recommendedName>
</protein>
<keyword evidence="2" id="KW-1003">Cell membrane</keyword>
<feature type="transmembrane region" description="Helical" evidence="6">
    <location>
        <begin position="339"/>
        <end position="359"/>
    </location>
</feature>
<comment type="caution">
    <text evidence="7">The sequence shown here is derived from an EMBL/GenBank/DDBJ whole genome shotgun (WGS) entry which is preliminary data.</text>
</comment>
<evidence type="ECO:0000256" key="3">
    <source>
        <dbReference type="ARBA" id="ARBA00022692"/>
    </source>
</evidence>
<dbReference type="PATRIC" id="fig|136160.3.peg.1520"/>
<dbReference type="Gene3D" id="1.20.1250.20">
    <property type="entry name" value="MFS general substrate transporter like domains"/>
    <property type="match status" value="2"/>
</dbReference>
<sequence>MKGSLLLLSNGFEKFSSIFYTMIFTFYLYEATRSVTLSTLVTLVSLIAMTLGSFLVPVTSTLGKTTVILFIGQLTQAATVFIVSVFLFFGWEQQWGILSSVFVIGLLSGMIGPSKRAILPAITKEQQRLRMNSLFATVGEIISFLGWIAGGVLIAFFGNLLLLVICGFLLSVAAVLSLLINLDLRIGMNTSGLKGFFSGWINLIKHRDIRFLTVIDVLESIGSAVWIGGITLAFVVEILELGETWWGYINSAYFLGTIGGGVLIALLSRYVNQSKLTSLAIGSFGVGVLTLLYGLNTIPLLALILVILIGPFYVMRLTTEETIFQEVVPAGELEKTYAAKGNLSYVAFCLSILLMGFLADTFGPATVYFISGIGYVISSMLVFLYRRPSVFSGLPSSRTNKTKHT</sequence>
<dbReference type="GO" id="GO:0005886">
    <property type="term" value="C:plasma membrane"/>
    <property type="evidence" value="ECO:0007669"/>
    <property type="project" value="UniProtKB-SubCell"/>
</dbReference>
<gene>
    <name evidence="7" type="ORF">AMD02_06115</name>
</gene>
<reference evidence="7" key="1">
    <citation type="submission" date="2015-08" db="EMBL/GenBank/DDBJ databases">
        <title>Complete DNA Sequence of Pseudomonas syringae pv. actinidiae, the Causal Agent of Kiwifruit Canker Disease.</title>
        <authorList>
            <person name="Rikkerink E.H.A."/>
            <person name="Fineran P.C."/>
        </authorList>
    </citation>
    <scope>NUCLEOTIDE SEQUENCE</scope>
    <source>
        <strain evidence="7">DSM 13666</strain>
    </source>
</reference>
<evidence type="ECO:0000256" key="6">
    <source>
        <dbReference type="SAM" id="Phobius"/>
    </source>
</evidence>